<gene>
    <name evidence="2" type="ORF">BD289DRAFT_438982</name>
</gene>
<evidence type="ECO:0000313" key="3">
    <source>
        <dbReference type="Proteomes" id="UP000241462"/>
    </source>
</evidence>
<reference evidence="2 3" key="1">
    <citation type="journal article" date="2018" name="Mycol. Prog.">
        <title>Coniella lustricola, a new species from submerged detritus.</title>
        <authorList>
            <person name="Raudabaugh D.B."/>
            <person name="Iturriaga T."/>
            <person name="Carver A."/>
            <person name="Mondo S."/>
            <person name="Pangilinan J."/>
            <person name="Lipzen A."/>
            <person name="He G."/>
            <person name="Amirebrahimi M."/>
            <person name="Grigoriev I.V."/>
            <person name="Miller A.N."/>
        </authorList>
    </citation>
    <scope>NUCLEOTIDE SEQUENCE [LARGE SCALE GENOMIC DNA]</scope>
    <source>
        <strain evidence="2 3">B22-T-1</strain>
    </source>
</reference>
<keyword evidence="1" id="KW-1133">Transmembrane helix</keyword>
<organism evidence="2 3">
    <name type="scientific">Coniella lustricola</name>
    <dbReference type="NCBI Taxonomy" id="2025994"/>
    <lineage>
        <taxon>Eukaryota</taxon>
        <taxon>Fungi</taxon>
        <taxon>Dikarya</taxon>
        <taxon>Ascomycota</taxon>
        <taxon>Pezizomycotina</taxon>
        <taxon>Sordariomycetes</taxon>
        <taxon>Sordariomycetidae</taxon>
        <taxon>Diaporthales</taxon>
        <taxon>Schizoparmaceae</taxon>
        <taxon>Coniella</taxon>
    </lineage>
</organism>
<proteinExistence type="predicted"/>
<keyword evidence="1" id="KW-0812">Transmembrane</keyword>
<dbReference type="EMBL" id="KZ678500">
    <property type="protein sequence ID" value="PSR81530.1"/>
    <property type="molecule type" value="Genomic_DNA"/>
</dbReference>
<sequence length="171" mass="18455">MASPQPRSSLLEPRYWHNIASRANSRLTFLRDRDGIVVLPQRIEAQSCQSPTALARAGRLSLALPVSYSLVPCPSAASLSHNPIMICLFGDSHQDKSPICPTTSTKSFTGGQLYGEASWSALVQLMTAVVACCCCCLVALVFFSWVLIARALSTVSISTDRGRLSTIRPGQ</sequence>
<evidence type="ECO:0000313" key="2">
    <source>
        <dbReference type="EMBL" id="PSR81530.1"/>
    </source>
</evidence>
<name>A0A2T3A287_9PEZI</name>
<dbReference type="AlphaFoldDB" id="A0A2T3A287"/>
<accession>A0A2T3A287</accession>
<dbReference type="InParanoid" id="A0A2T3A287"/>
<evidence type="ECO:0000256" key="1">
    <source>
        <dbReference type="SAM" id="Phobius"/>
    </source>
</evidence>
<dbReference type="Proteomes" id="UP000241462">
    <property type="component" value="Unassembled WGS sequence"/>
</dbReference>
<feature type="transmembrane region" description="Helical" evidence="1">
    <location>
        <begin position="121"/>
        <end position="148"/>
    </location>
</feature>
<keyword evidence="3" id="KW-1185">Reference proteome</keyword>
<keyword evidence="1" id="KW-0472">Membrane</keyword>
<protein>
    <submittedName>
        <fullName evidence="2">Uncharacterized protein</fullName>
    </submittedName>
</protein>